<feature type="transmembrane region" description="Helical" evidence="1">
    <location>
        <begin position="34"/>
        <end position="53"/>
    </location>
</feature>
<comment type="caution">
    <text evidence="2">The sequence shown here is derived from an EMBL/GenBank/DDBJ whole genome shotgun (WGS) entry which is preliminary data.</text>
</comment>
<reference evidence="2" key="1">
    <citation type="submission" date="2024-05" db="EMBL/GenBank/DDBJ databases">
        <title>Whole genome shotgun sequence of Streptomyces hydrogenans NBRC 13475.</title>
        <authorList>
            <person name="Komaki H."/>
            <person name="Tamura T."/>
        </authorList>
    </citation>
    <scope>NUCLEOTIDE SEQUENCE</scope>
    <source>
        <strain evidence="2">NBRC 13475</strain>
    </source>
</reference>
<gene>
    <name evidence="2" type="ORF">Shyd_66450</name>
</gene>
<feature type="transmembrane region" description="Helical" evidence="1">
    <location>
        <begin position="98"/>
        <end position="120"/>
    </location>
</feature>
<keyword evidence="1" id="KW-0812">Transmembrane</keyword>
<evidence type="ECO:0008006" key="4">
    <source>
        <dbReference type="Google" id="ProtNLM"/>
    </source>
</evidence>
<evidence type="ECO:0000313" key="3">
    <source>
        <dbReference type="Proteomes" id="UP001052739"/>
    </source>
</evidence>
<dbReference type="EMBL" id="BNDW01000068">
    <property type="protein sequence ID" value="GHI25274.1"/>
    <property type="molecule type" value="Genomic_DNA"/>
</dbReference>
<feature type="transmembrane region" description="Helical" evidence="1">
    <location>
        <begin position="65"/>
        <end position="86"/>
    </location>
</feature>
<sequence>MGLTEYLVMRGARPPAGGEVIGGNVSNNQENAEIAWLLFGVAAGFVLAAKIHAAGALPVEEPMRGVVIIGSLAGGGALFGVIGSHLQDEVAREKISRATYWTTVFGIAVASFTLLGITGVDDLLALIR</sequence>
<accession>A0ABQ3PJS1</accession>
<evidence type="ECO:0000313" key="2">
    <source>
        <dbReference type="EMBL" id="GHI25274.1"/>
    </source>
</evidence>
<name>A0ABQ3PJS1_9ACTN</name>
<protein>
    <recommendedName>
        <fullName evidence="4">Integral membrane protein</fullName>
    </recommendedName>
</protein>
<dbReference type="Proteomes" id="UP001052739">
    <property type="component" value="Unassembled WGS sequence"/>
</dbReference>
<organism evidence="2 3">
    <name type="scientific">Streptomyces hydrogenans</name>
    <dbReference type="NCBI Taxonomy" id="1873719"/>
    <lineage>
        <taxon>Bacteria</taxon>
        <taxon>Bacillati</taxon>
        <taxon>Actinomycetota</taxon>
        <taxon>Actinomycetes</taxon>
        <taxon>Kitasatosporales</taxon>
        <taxon>Streptomycetaceae</taxon>
        <taxon>Streptomyces</taxon>
    </lineage>
</organism>
<proteinExistence type="predicted"/>
<keyword evidence="1" id="KW-0472">Membrane</keyword>
<evidence type="ECO:0000256" key="1">
    <source>
        <dbReference type="SAM" id="Phobius"/>
    </source>
</evidence>
<keyword evidence="3" id="KW-1185">Reference proteome</keyword>
<keyword evidence="1" id="KW-1133">Transmembrane helix</keyword>